<organism evidence="2 3">
    <name type="scientific">Iphiclides podalirius</name>
    <name type="common">scarce swallowtail</name>
    <dbReference type="NCBI Taxonomy" id="110791"/>
    <lineage>
        <taxon>Eukaryota</taxon>
        <taxon>Metazoa</taxon>
        <taxon>Ecdysozoa</taxon>
        <taxon>Arthropoda</taxon>
        <taxon>Hexapoda</taxon>
        <taxon>Insecta</taxon>
        <taxon>Pterygota</taxon>
        <taxon>Neoptera</taxon>
        <taxon>Endopterygota</taxon>
        <taxon>Lepidoptera</taxon>
        <taxon>Glossata</taxon>
        <taxon>Ditrysia</taxon>
        <taxon>Papilionoidea</taxon>
        <taxon>Papilionidae</taxon>
        <taxon>Papilioninae</taxon>
        <taxon>Iphiclides</taxon>
    </lineage>
</organism>
<name>A0ABN8IBE9_9NEOP</name>
<reference evidence="2" key="1">
    <citation type="submission" date="2022-03" db="EMBL/GenBank/DDBJ databases">
        <authorList>
            <person name="Martin H S."/>
        </authorList>
    </citation>
    <scope>NUCLEOTIDE SEQUENCE</scope>
</reference>
<feature type="non-terminal residue" evidence="2">
    <location>
        <position position="1"/>
    </location>
</feature>
<gene>
    <name evidence="2" type="ORF">IPOD504_LOCUS7168</name>
</gene>
<feature type="region of interest" description="Disordered" evidence="1">
    <location>
        <begin position="57"/>
        <end position="86"/>
    </location>
</feature>
<evidence type="ECO:0000256" key="1">
    <source>
        <dbReference type="SAM" id="MobiDB-lite"/>
    </source>
</evidence>
<keyword evidence="3" id="KW-1185">Reference proteome</keyword>
<sequence length="86" mass="9771">MRSANRPEDLVAWKKPGISTDNEATPFSVYKQTFTVLRLSPGSFNGPREEARVMRIKPRHPHLQGPTKAIVEDPDDDDDDVEFTTF</sequence>
<feature type="compositionally biased region" description="Acidic residues" evidence="1">
    <location>
        <begin position="72"/>
        <end position="86"/>
    </location>
</feature>
<dbReference type="Proteomes" id="UP000837857">
    <property type="component" value="Chromosome 2"/>
</dbReference>
<dbReference type="EMBL" id="OW152814">
    <property type="protein sequence ID" value="CAH2050004.1"/>
    <property type="molecule type" value="Genomic_DNA"/>
</dbReference>
<accession>A0ABN8IBE9</accession>
<proteinExistence type="predicted"/>
<evidence type="ECO:0000313" key="3">
    <source>
        <dbReference type="Proteomes" id="UP000837857"/>
    </source>
</evidence>
<evidence type="ECO:0000313" key="2">
    <source>
        <dbReference type="EMBL" id="CAH2050004.1"/>
    </source>
</evidence>
<protein>
    <submittedName>
        <fullName evidence="2">Uncharacterized protein</fullName>
    </submittedName>
</protein>